<evidence type="ECO:0000259" key="11">
    <source>
        <dbReference type="PROSITE" id="PS50868"/>
    </source>
</evidence>
<feature type="compositionally biased region" description="Polar residues" evidence="8">
    <location>
        <begin position="168"/>
        <end position="180"/>
    </location>
</feature>
<dbReference type="Proteomes" id="UP000620124">
    <property type="component" value="Unassembled WGS sequence"/>
</dbReference>
<keyword evidence="13" id="KW-1185">Reference proteome</keyword>
<proteinExistence type="predicted"/>
<feature type="compositionally biased region" description="Acidic residues" evidence="8">
    <location>
        <begin position="120"/>
        <end position="134"/>
    </location>
</feature>
<dbReference type="InterPro" id="IPR046341">
    <property type="entry name" value="SET_dom_sf"/>
</dbReference>
<dbReference type="GO" id="GO:0032259">
    <property type="term" value="P:methylation"/>
    <property type="evidence" value="ECO:0007669"/>
    <property type="project" value="UniProtKB-KW"/>
</dbReference>
<dbReference type="EMBL" id="JACAZI010000002">
    <property type="protein sequence ID" value="KAF7368935.1"/>
    <property type="molecule type" value="Genomic_DNA"/>
</dbReference>
<comment type="subcellular location">
    <subcellularLocation>
        <location evidence="1">Chromosome</location>
    </subcellularLocation>
</comment>
<evidence type="ECO:0000256" key="1">
    <source>
        <dbReference type="ARBA" id="ARBA00004286"/>
    </source>
</evidence>
<dbReference type="Pfam" id="PF05033">
    <property type="entry name" value="Pre-SET"/>
    <property type="match status" value="1"/>
</dbReference>
<feature type="domain" description="Post-SET" evidence="11">
    <location>
        <begin position="1270"/>
        <end position="1286"/>
    </location>
</feature>
<dbReference type="Pfam" id="PF00856">
    <property type="entry name" value="SET"/>
    <property type="match status" value="1"/>
</dbReference>
<dbReference type="SUPFAM" id="SSF82199">
    <property type="entry name" value="SET domain"/>
    <property type="match status" value="1"/>
</dbReference>
<keyword evidence="3" id="KW-0489">Methyltransferase</keyword>
<organism evidence="12 13">
    <name type="scientific">Mycena venus</name>
    <dbReference type="NCBI Taxonomy" id="2733690"/>
    <lineage>
        <taxon>Eukaryota</taxon>
        <taxon>Fungi</taxon>
        <taxon>Dikarya</taxon>
        <taxon>Basidiomycota</taxon>
        <taxon>Agaricomycotina</taxon>
        <taxon>Agaricomycetes</taxon>
        <taxon>Agaricomycetidae</taxon>
        <taxon>Agaricales</taxon>
        <taxon>Marasmiineae</taxon>
        <taxon>Mycenaceae</taxon>
        <taxon>Mycena</taxon>
    </lineage>
</organism>
<feature type="compositionally biased region" description="Low complexity" evidence="8">
    <location>
        <begin position="629"/>
        <end position="642"/>
    </location>
</feature>
<dbReference type="SMART" id="SM00317">
    <property type="entry name" value="SET"/>
    <property type="match status" value="1"/>
</dbReference>
<dbReference type="OrthoDB" id="308383at2759"/>
<reference evidence="12" key="1">
    <citation type="submission" date="2020-05" db="EMBL/GenBank/DDBJ databases">
        <title>Mycena genomes resolve the evolution of fungal bioluminescence.</title>
        <authorList>
            <person name="Tsai I.J."/>
        </authorList>
    </citation>
    <scope>NUCLEOTIDE SEQUENCE</scope>
    <source>
        <strain evidence="12">CCC161011</strain>
    </source>
</reference>
<feature type="region of interest" description="Disordered" evidence="8">
    <location>
        <begin position="544"/>
        <end position="586"/>
    </location>
</feature>
<keyword evidence="4" id="KW-0808">Transferase</keyword>
<feature type="compositionally biased region" description="Polar residues" evidence="8">
    <location>
        <begin position="457"/>
        <end position="468"/>
    </location>
</feature>
<dbReference type="GO" id="GO:0008270">
    <property type="term" value="F:zinc ion binding"/>
    <property type="evidence" value="ECO:0007669"/>
    <property type="project" value="InterPro"/>
</dbReference>
<feature type="compositionally biased region" description="Low complexity" evidence="8">
    <location>
        <begin position="277"/>
        <end position="289"/>
    </location>
</feature>
<keyword evidence="7" id="KW-0862">Zinc</keyword>
<dbReference type="GO" id="GO:0046974">
    <property type="term" value="F:histone H3K9 methyltransferase activity"/>
    <property type="evidence" value="ECO:0007669"/>
    <property type="project" value="TreeGrafter"/>
</dbReference>
<feature type="compositionally biased region" description="Polar residues" evidence="8">
    <location>
        <begin position="484"/>
        <end position="494"/>
    </location>
</feature>
<dbReference type="GO" id="GO:0005634">
    <property type="term" value="C:nucleus"/>
    <property type="evidence" value="ECO:0007669"/>
    <property type="project" value="InterPro"/>
</dbReference>
<dbReference type="PROSITE" id="PS50867">
    <property type="entry name" value="PRE_SET"/>
    <property type="match status" value="1"/>
</dbReference>
<feature type="compositionally biased region" description="Low complexity" evidence="8">
    <location>
        <begin position="514"/>
        <end position="525"/>
    </location>
</feature>
<evidence type="ECO:0000256" key="4">
    <source>
        <dbReference type="ARBA" id="ARBA00022679"/>
    </source>
</evidence>
<evidence type="ECO:0000259" key="9">
    <source>
        <dbReference type="PROSITE" id="PS50280"/>
    </source>
</evidence>
<accession>A0A8H7DC30</accession>
<evidence type="ECO:0000256" key="8">
    <source>
        <dbReference type="SAM" id="MobiDB-lite"/>
    </source>
</evidence>
<feature type="compositionally biased region" description="Polar residues" evidence="8">
    <location>
        <begin position="888"/>
        <end position="898"/>
    </location>
</feature>
<evidence type="ECO:0000256" key="6">
    <source>
        <dbReference type="ARBA" id="ARBA00022723"/>
    </source>
</evidence>
<dbReference type="InterPro" id="IPR003616">
    <property type="entry name" value="Post-SET_dom"/>
</dbReference>
<evidence type="ECO:0000256" key="5">
    <source>
        <dbReference type="ARBA" id="ARBA00022691"/>
    </source>
</evidence>
<feature type="region of interest" description="Disordered" evidence="8">
    <location>
        <begin position="625"/>
        <end position="653"/>
    </location>
</feature>
<dbReference type="GO" id="GO:0005694">
    <property type="term" value="C:chromosome"/>
    <property type="evidence" value="ECO:0007669"/>
    <property type="project" value="UniProtKB-SubCell"/>
</dbReference>
<keyword evidence="2" id="KW-0158">Chromosome</keyword>
<feature type="compositionally biased region" description="Polar residues" evidence="8">
    <location>
        <begin position="243"/>
        <end position="253"/>
    </location>
</feature>
<feature type="compositionally biased region" description="Basic residues" evidence="8">
    <location>
        <begin position="427"/>
        <end position="438"/>
    </location>
</feature>
<feature type="domain" description="Pre-SET" evidence="10">
    <location>
        <begin position="1044"/>
        <end position="1114"/>
    </location>
</feature>
<evidence type="ECO:0000256" key="2">
    <source>
        <dbReference type="ARBA" id="ARBA00022454"/>
    </source>
</evidence>
<dbReference type="PANTHER" id="PTHR46223:SF4">
    <property type="entry name" value="HISTONE-LYSINE N-METHYLTRANSFERASE-RELATED"/>
    <property type="match status" value="1"/>
</dbReference>
<dbReference type="InterPro" id="IPR001214">
    <property type="entry name" value="SET_dom"/>
</dbReference>
<evidence type="ECO:0000256" key="3">
    <source>
        <dbReference type="ARBA" id="ARBA00022603"/>
    </source>
</evidence>
<evidence type="ECO:0000259" key="10">
    <source>
        <dbReference type="PROSITE" id="PS50867"/>
    </source>
</evidence>
<sequence>MGITAASDADVIVLDNSPEPDTPKPKPIYNSNEIFEISDSDSESEKVKKTSAGRKAQKQKEAPLAPLDRDIVEIPDSDDEPALPAHTVEKNEPGFELSLKQTDGFAALPSLPDPVKNDLDLDLGDADDGMELGGEDLSLANRSPGRRLDLPEMPDTSSNGDLSDRRSQPPQQRSNNLSVTNPPPPIVLTHNATQSSLVPDNRPEVPSLTASAIIPDVGPADKRFSSDELAAEELVSSLRPPLNDQSISDSNELAKSGMSLDERSPLSPQSSRAFRPSNRSESSSDLSHSLTYGPLFQSNHSTDPDLPENDATRSGDVLPSRALPSPPSPQVVSLSKPQSKSRPVPRTRPSLPIVFEAQRPAPVPSTSASSVPSSQSASTSPYKSIRDTALRTPAEALQQDLGLPVRGKAPALPKLDFSSLPMPPRSLPKKQLLRRRTPPRSLLLDPDPVPATEPQAEESTTSQRSWTPPRSLLMDQDVAPTPATRLQSEQTTALQRGPSAPLSPRPQVKKPKPQSSATSISTSAQNQWDQKSLVDAIIATGQHNAQSSALSHSFRPLPKRAQASIPPVDQQTPPAPPPPADHETEVPSARLVKLEEARHSSGSNASLISHIIDLTLSDDEEPKIGASHQVQAQSAPQGSSGSEQVIPPIGTTRVDPTRSIEEIRMRNAKRLKKLLTVAEGSVLAGAAAVPVSGSTLQISTASAPAVLEGPRGSMNEDTTTPSLSGVGLFEPGDLRRSLAPVLAHEAEMAVDETPPPLKSPSVPELDATAMIVSLLRRHIIMNGEVTMMSRCTISNILALSAPVGPTPADPEEAAVEDLVAPASGTPSQGDTDAISERAPSSVTPSERDFLEASDDENVSASPQPPLRRLSRRSSMASSRDPLDLLGNDSENNPHSRSISPIGMLDDDSVPLSPVSMADDFFHDIDDTVTSVEPATATQYPIITWQSYKQDPSNFQPRVYYAKNLVSKLHDYIHSYGESFRMLPHLRTVFESAMRENTADDEPDAPWIEVVNEVDDEPAPPWEFYYTNKLWLGDGVDPPDMSQLVGCDCKGRCDPKSKTCSCLQRQNEYLKGYIDPGFAYDHKGRLRTDGTPIFECNSLCACDDDECRNRVVQHGRKCHVAIKKTVDKGWGVFATKRIHKGTFVGLYSGEFLRDDICERRGLVYDKSGRTYLMNLDWYYLKELNSDIEYTVDAYHAGNFTRFLNHSCEPNCKVQPCYIDEPDIMKSLVTLFASKDIAAGEELSFSYDGYDPDKADNDDEDEDNLQGSNSMTKNKCFCKAARCRGFMFG</sequence>
<protein>
    <recommendedName>
        <fullName evidence="14">SET domain-containing protein</fullName>
    </recommendedName>
</protein>
<feature type="region of interest" description="Disordered" evidence="8">
    <location>
        <begin position="821"/>
        <end position="904"/>
    </location>
</feature>
<keyword evidence="5" id="KW-0949">S-adenosyl-L-methionine</keyword>
<evidence type="ECO:0008006" key="14">
    <source>
        <dbReference type="Google" id="ProtNLM"/>
    </source>
</evidence>
<feature type="domain" description="SET" evidence="9">
    <location>
        <begin position="1117"/>
        <end position="1246"/>
    </location>
</feature>
<dbReference type="PROSITE" id="PS50280">
    <property type="entry name" value="SET"/>
    <property type="match status" value="1"/>
</dbReference>
<dbReference type="PROSITE" id="PS50868">
    <property type="entry name" value="POST_SET"/>
    <property type="match status" value="1"/>
</dbReference>
<evidence type="ECO:0000313" key="12">
    <source>
        <dbReference type="EMBL" id="KAF7368935.1"/>
    </source>
</evidence>
<keyword evidence="6" id="KW-0479">Metal-binding</keyword>
<dbReference type="Gene3D" id="2.170.270.10">
    <property type="entry name" value="SET domain"/>
    <property type="match status" value="1"/>
</dbReference>
<comment type="caution">
    <text evidence="12">The sequence shown here is derived from an EMBL/GenBank/DDBJ whole genome shotgun (WGS) entry which is preliminary data.</text>
</comment>
<feature type="region of interest" description="Disordered" evidence="8">
    <location>
        <begin position="1"/>
        <end position="528"/>
    </location>
</feature>
<dbReference type="SMART" id="SM00468">
    <property type="entry name" value="PreSET"/>
    <property type="match status" value="1"/>
</dbReference>
<feature type="region of interest" description="Disordered" evidence="8">
    <location>
        <begin position="707"/>
        <end position="728"/>
    </location>
</feature>
<gene>
    <name evidence="12" type="ORF">MVEN_00219700</name>
</gene>
<evidence type="ECO:0000256" key="7">
    <source>
        <dbReference type="ARBA" id="ARBA00022833"/>
    </source>
</evidence>
<dbReference type="InterPro" id="IPR050973">
    <property type="entry name" value="H3K9_Histone-Lys_N-MTase"/>
</dbReference>
<dbReference type="InterPro" id="IPR007728">
    <property type="entry name" value="Pre-SET_dom"/>
</dbReference>
<name>A0A8H7DC30_9AGAR</name>
<evidence type="ECO:0000313" key="13">
    <source>
        <dbReference type="Proteomes" id="UP000620124"/>
    </source>
</evidence>
<feature type="compositionally biased region" description="Low complexity" evidence="8">
    <location>
        <begin position="364"/>
        <end position="381"/>
    </location>
</feature>
<dbReference type="PANTHER" id="PTHR46223">
    <property type="entry name" value="HISTONE-LYSINE N-METHYLTRANSFERASE SUV39H"/>
    <property type="match status" value="1"/>
</dbReference>